<dbReference type="InterPro" id="IPR013022">
    <property type="entry name" value="Xyl_isomerase-like_TIM-brl"/>
</dbReference>
<proteinExistence type="predicted"/>
<comment type="caution">
    <text evidence="2">The sequence shown here is derived from an EMBL/GenBank/DDBJ whole genome shotgun (WGS) entry which is preliminary data.</text>
</comment>
<dbReference type="PANTHER" id="PTHR12110">
    <property type="entry name" value="HYDROXYPYRUVATE ISOMERASE"/>
    <property type="match status" value="1"/>
</dbReference>
<reference evidence="2" key="1">
    <citation type="submission" date="2019-09" db="EMBL/GenBank/DDBJ databases">
        <title>Characterisation of the sponge microbiome using genome-centric metagenomics.</title>
        <authorList>
            <person name="Engelberts J.P."/>
            <person name="Robbins S.J."/>
            <person name="De Goeij J.M."/>
            <person name="Aranda M."/>
            <person name="Bell S.C."/>
            <person name="Webster N.S."/>
        </authorList>
    </citation>
    <scope>NUCLEOTIDE SEQUENCE</scope>
    <source>
        <strain evidence="2">SB0662_bin_9</strain>
    </source>
</reference>
<dbReference type="EMBL" id="VXPY01000074">
    <property type="protein sequence ID" value="MYD90722.1"/>
    <property type="molecule type" value="Genomic_DNA"/>
</dbReference>
<protein>
    <submittedName>
        <fullName evidence="2">Sugar phosphate isomerase/epimerase</fullName>
    </submittedName>
</protein>
<keyword evidence="2" id="KW-0413">Isomerase</keyword>
<dbReference type="AlphaFoldDB" id="A0A6B1DVJ8"/>
<organism evidence="2">
    <name type="scientific">Caldilineaceae bacterium SB0662_bin_9</name>
    <dbReference type="NCBI Taxonomy" id="2605258"/>
    <lineage>
        <taxon>Bacteria</taxon>
        <taxon>Bacillati</taxon>
        <taxon>Chloroflexota</taxon>
        <taxon>Caldilineae</taxon>
        <taxon>Caldilineales</taxon>
        <taxon>Caldilineaceae</taxon>
    </lineage>
</organism>
<name>A0A6B1DVJ8_9CHLR</name>
<evidence type="ECO:0000313" key="2">
    <source>
        <dbReference type="EMBL" id="MYD90722.1"/>
    </source>
</evidence>
<gene>
    <name evidence="2" type="ORF">F4Y08_10370</name>
</gene>
<dbReference type="InterPro" id="IPR050312">
    <property type="entry name" value="IolE/XylAMocC-like"/>
</dbReference>
<accession>A0A6B1DVJ8</accession>
<dbReference type="GO" id="GO:0016853">
    <property type="term" value="F:isomerase activity"/>
    <property type="evidence" value="ECO:0007669"/>
    <property type="project" value="UniProtKB-KW"/>
</dbReference>
<dbReference type="SUPFAM" id="SSF51658">
    <property type="entry name" value="Xylose isomerase-like"/>
    <property type="match status" value="1"/>
</dbReference>
<evidence type="ECO:0000259" key="1">
    <source>
        <dbReference type="Pfam" id="PF01261"/>
    </source>
</evidence>
<dbReference type="Gene3D" id="3.20.20.150">
    <property type="entry name" value="Divalent-metal-dependent TIM barrel enzymes"/>
    <property type="match status" value="1"/>
</dbReference>
<feature type="domain" description="Xylose isomerase-like TIM barrel" evidence="1">
    <location>
        <begin position="20"/>
        <end position="254"/>
    </location>
</feature>
<dbReference type="Pfam" id="PF01261">
    <property type="entry name" value="AP_endonuc_2"/>
    <property type="match status" value="1"/>
</dbReference>
<sequence length="266" mass="28871">MRYSFMSFSCPELSLQAMLDTAADLGYAGIEPRVDANHAHGVETSLSPVQRRDVRARVADSAADICCIASSSRYSEPATLEENLAQTRREIGLAGDLGVPVLRVFGGQIAEGIDRDAAIDNLSAALARVADEAGQAGVTVCVETHDAWCNPHHVAAVLANVNHPAVAANWDVLHPVRAEGMSVAESLAVLGPWIRHVHMHDATLEPGRIQYVPMGTGAIDHREVIQGLREIDYNGCLSGEWIGYSPWQEHLPHEICQLRRYEAELA</sequence>
<dbReference type="InterPro" id="IPR036237">
    <property type="entry name" value="Xyl_isomerase-like_sf"/>
</dbReference>